<evidence type="ECO:0000313" key="5">
    <source>
        <dbReference type="Proteomes" id="UP000507245"/>
    </source>
</evidence>
<keyword evidence="5" id="KW-1185">Reference proteome</keyword>
<protein>
    <submittedName>
        <fullName evidence="2">Uncharacterized protein</fullName>
    </submittedName>
</protein>
<organism evidence="2 4">
    <name type="scientific">Prunus armeniaca</name>
    <name type="common">Apricot</name>
    <name type="synonym">Armeniaca vulgaris</name>
    <dbReference type="NCBI Taxonomy" id="36596"/>
    <lineage>
        <taxon>Eukaryota</taxon>
        <taxon>Viridiplantae</taxon>
        <taxon>Streptophyta</taxon>
        <taxon>Embryophyta</taxon>
        <taxon>Tracheophyta</taxon>
        <taxon>Spermatophyta</taxon>
        <taxon>Magnoliopsida</taxon>
        <taxon>eudicotyledons</taxon>
        <taxon>Gunneridae</taxon>
        <taxon>Pentapetalae</taxon>
        <taxon>rosids</taxon>
        <taxon>fabids</taxon>
        <taxon>Rosales</taxon>
        <taxon>Rosaceae</taxon>
        <taxon>Amygdaloideae</taxon>
        <taxon>Amygdaleae</taxon>
        <taxon>Prunus</taxon>
    </lineage>
</organism>
<reference evidence="2 4" key="2">
    <citation type="submission" date="2020-05" db="EMBL/GenBank/DDBJ databases">
        <authorList>
            <person name="Campoy J."/>
            <person name="Schneeberger K."/>
            <person name="Spophaly S."/>
        </authorList>
    </citation>
    <scope>NUCLEOTIDE SEQUENCE [LARGE SCALE GENOMIC DNA]</scope>
    <source>
        <strain evidence="2">PruArmRojPasFocal</strain>
    </source>
</reference>
<proteinExistence type="predicted"/>
<evidence type="ECO:0000313" key="4">
    <source>
        <dbReference type="Proteomes" id="UP000507222"/>
    </source>
</evidence>
<feature type="compositionally biased region" description="Low complexity" evidence="1">
    <location>
        <begin position="55"/>
        <end position="64"/>
    </location>
</feature>
<evidence type="ECO:0000313" key="2">
    <source>
        <dbReference type="EMBL" id="CAB4281473.1"/>
    </source>
</evidence>
<dbReference type="Proteomes" id="UP000507245">
    <property type="component" value="Unassembled WGS sequence"/>
</dbReference>
<name>A0A6J5UZY1_PRUAR</name>
<feature type="region of interest" description="Disordered" evidence="1">
    <location>
        <begin position="14"/>
        <end position="41"/>
    </location>
</feature>
<feature type="region of interest" description="Disordered" evidence="1">
    <location>
        <begin position="47"/>
        <end position="66"/>
    </location>
</feature>
<feature type="compositionally biased region" description="Polar residues" evidence="1">
    <location>
        <begin position="14"/>
        <end position="29"/>
    </location>
</feature>
<dbReference type="EMBL" id="CAEKKB010000005">
    <property type="protein sequence ID" value="CAB4311956.1"/>
    <property type="molecule type" value="Genomic_DNA"/>
</dbReference>
<evidence type="ECO:0000256" key="1">
    <source>
        <dbReference type="SAM" id="MobiDB-lite"/>
    </source>
</evidence>
<dbReference type="Proteomes" id="UP000507222">
    <property type="component" value="Unassembled WGS sequence"/>
</dbReference>
<accession>A0A6J5UZY1</accession>
<gene>
    <name evidence="2" type="ORF">CURHAP_LOCUS34552</name>
    <name evidence="3" type="ORF">ORAREDHAP_LOCUS34221</name>
</gene>
<evidence type="ECO:0000313" key="3">
    <source>
        <dbReference type="EMBL" id="CAB4311956.1"/>
    </source>
</evidence>
<sequence length="99" mass="10576">MSSALISRTFFVNPINSPRSSASAKTSATIRAPPNPHSKHISAISSLLPIPPSQPQHSPDSYYPTGTLELPSSASFASSHTWKAASLAPHQSHPQNLYE</sequence>
<dbReference type="AlphaFoldDB" id="A0A6J5UZY1"/>
<dbReference type="EMBL" id="CAEKDK010000005">
    <property type="protein sequence ID" value="CAB4281473.1"/>
    <property type="molecule type" value="Genomic_DNA"/>
</dbReference>
<reference evidence="5" key="1">
    <citation type="journal article" date="2020" name="Genome Biol.">
        <title>Gamete binning: chromosome-level and haplotype-resolved genome assembly enabled by high-throughput single-cell sequencing of gamete genomes.</title>
        <authorList>
            <person name="Campoy J.A."/>
            <person name="Sun H."/>
            <person name="Goel M."/>
            <person name="Jiao W.-B."/>
            <person name="Folz-Donahue K."/>
            <person name="Wang N."/>
            <person name="Rubio M."/>
            <person name="Liu C."/>
            <person name="Kukat C."/>
            <person name="Ruiz D."/>
            <person name="Huettel B."/>
            <person name="Schneeberger K."/>
        </authorList>
    </citation>
    <scope>NUCLEOTIDE SEQUENCE [LARGE SCALE GENOMIC DNA]</scope>
    <source>
        <strain evidence="5">cv. Rojo Pasion</strain>
    </source>
</reference>